<evidence type="ECO:0000256" key="5">
    <source>
        <dbReference type="ARBA" id="ARBA00037918"/>
    </source>
</evidence>
<evidence type="ECO:0000256" key="11">
    <source>
        <dbReference type="PIRSR" id="PIRSR000112-3"/>
    </source>
</evidence>
<feature type="binding site" evidence="11">
    <location>
        <position position="127"/>
    </location>
    <ligand>
        <name>NAD(+)</name>
        <dbReference type="ChEBI" id="CHEBI:57540"/>
    </ligand>
</feature>
<comment type="similarity">
    <text evidence="1">Belongs to the iron-containing alcohol dehydrogenase family.</text>
</comment>
<proteinExistence type="inferred from homology"/>
<dbReference type="EMBL" id="DYUZ01000029">
    <property type="protein sequence ID" value="HJG37726.1"/>
    <property type="molecule type" value="Genomic_DNA"/>
</dbReference>
<dbReference type="SUPFAM" id="SSF56796">
    <property type="entry name" value="Dehydroquinate synthase-like"/>
    <property type="match status" value="1"/>
</dbReference>
<evidence type="ECO:0000256" key="9">
    <source>
        <dbReference type="PIRSR" id="PIRSR000112-1"/>
    </source>
</evidence>
<dbReference type="GO" id="GO:0008888">
    <property type="term" value="F:glycerol dehydrogenase (NAD+) activity"/>
    <property type="evidence" value="ECO:0007669"/>
    <property type="project" value="UniProtKB-EC"/>
</dbReference>
<feature type="binding site" evidence="9">
    <location>
        <position position="171"/>
    </location>
    <ligand>
        <name>glycerol</name>
        <dbReference type="ChEBI" id="CHEBI:17754"/>
    </ligand>
</feature>
<dbReference type="GO" id="GO:0046872">
    <property type="term" value="F:metal ion binding"/>
    <property type="evidence" value="ECO:0007669"/>
    <property type="project" value="UniProtKB-KW"/>
</dbReference>
<gene>
    <name evidence="13" type="ORF">K8V70_07700</name>
</gene>
<evidence type="ECO:0000256" key="10">
    <source>
        <dbReference type="PIRSR" id="PIRSR000112-2"/>
    </source>
</evidence>
<comment type="caution">
    <text evidence="13">The sequence shown here is derived from an EMBL/GenBank/DDBJ whole genome shotgun (WGS) entry which is preliminary data.</text>
</comment>
<dbReference type="Pfam" id="PF00465">
    <property type="entry name" value="Fe-ADH"/>
    <property type="match status" value="1"/>
</dbReference>
<dbReference type="RefSeq" id="WP_273190667.1">
    <property type="nucleotide sequence ID" value="NZ_DYUZ01000029.1"/>
</dbReference>
<dbReference type="PIRSF" id="PIRSF000112">
    <property type="entry name" value="Glycerol_dehydrogenase"/>
    <property type="match status" value="1"/>
</dbReference>
<dbReference type="PANTHER" id="PTHR43616">
    <property type="entry name" value="GLYCEROL DEHYDROGENASE"/>
    <property type="match status" value="1"/>
</dbReference>
<feature type="domain" description="Alcohol dehydrogenase iron-type/glycerol dehydrogenase GldA" evidence="12">
    <location>
        <begin position="8"/>
        <end position="154"/>
    </location>
</feature>
<dbReference type="PROSITE" id="PS00913">
    <property type="entry name" value="ADH_IRON_1"/>
    <property type="match status" value="1"/>
</dbReference>
<name>A0A921LTV1_9ACTN</name>
<evidence type="ECO:0000313" key="14">
    <source>
        <dbReference type="Proteomes" id="UP000753256"/>
    </source>
</evidence>
<feature type="binding site" evidence="11">
    <location>
        <position position="125"/>
    </location>
    <ligand>
        <name>NAD(+)</name>
        <dbReference type="ChEBI" id="CHEBI:57540"/>
    </ligand>
</feature>
<evidence type="ECO:0000259" key="12">
    <source>
        <dbReference type="Pfam" id="PF00465"/>
    </source>
</evidence>
<dbReference type="PANTHER" id="PTHR43616:SF5">
    <property type="entry name" value="GLYCEROL DEHYDROGENASE 1"/>
    <property type="match status" value="1"/>
</dbReference>
<evidence type="ECO:0000256" key="7">
    <source>
        <dbReference type="ARBA" id="ARBA00040132"/>
    </source>
</evidence>
<dbReference type="CDD" id="cd08170">
    <property type="entry name" value="GlyDH"/>
    <property type="match status" value="1"/>
</dbReference>
<feature type="binding site" evidence="10">
    <location>
        <position position="121"/>
    </location>
    <ligand>
        <name>glycerol</name>
        <dbReference type="ChEBI" id="CHEBI:17754"/>
    </ligand>
</feature>
<feature type="binding site" evidence="9">
    <location>
        <position position="271"/>
    </location>
    <ligand>
        <name>glycerol</name>
        <dbReference type="ChEBI" id="CHEBI:17754"/>
    </ligand>
</feature>
<keyword evidence="9" id="KW-0862">Zinc</keyword>
<dbReference type="InterPro" id="IPR001670">
    <property type="entry name" value="ADH_Fe/GldA"/>
</dbReference>
<dbReference type="InterPro" id="IPR018211">
    <property type="entry name" value="ADH_Fe_CS"/>
</dbReference>
<evidence type="ECO:0000256" key="6">
    <source>
        <dbReference type="ARBA" id="ARBA00039147"/>
    </source>
</evidence>
<keyword evidence="3" id="KW-0560">Oxidoreductase</keyword>
<protein>
    <recommendedName>
        <fullName evidence="7">Glycerol dehydrogenase</fullName>
        <ecNumber evidence="6">1.1.1.6</ecNumber>
    </recommendedName>
</protein>
<organism evidence="13 14">
    <name type="scientific">Enorma phocaeensis</name>
    <dbReference type="NCBI Taxonomy" id="1871019"/>
    <lineage>
        <taxon>Bacteria</taxon>
        <taxon>Bacillati</taxon>
        <taxon>Actinomycetota</taxon>
        <taxon>Coriobacteriia</taxon>
        <taxon>Coriobacteriales</taxon>
        <taxon>Coriobacteriaceae</taxon>
        <taxon>Enorma</taxon>
    </lineage>
</organism>
<evidence type="ECO:0000256" key="2">
    <source>
        <dbReference type="ARBA" id="ARBA00022723"/>
    </source>
</evidence>
<evidence type="ECO:0000256" key="1">
    <source>
        <dbReference type="ARBA" id="ARBA00007358"/>
    </source>
</evidence>
<sequence>MARIFNSPSKYVQGPDALAELASYIEPFGSKALAISTASGVKRVGAKIEGGFADSAASVAFEEFNGECCDSEIDRICAVAQAAGSDVIVGVGGGKVLDTAKAVAYKLGVPVVICPTIASSDAPCSALSVIYTEDGVFDRYLFLPSNPNIVLMDTTVIAASPVRLTVSGMGDALATYFEAQASVDSEGDTCAGGKATNAALALAKLCFDTLMADGVKAKVALEAGACTPAVERIIEANTLLSGIGFESCGLAAAHAIHNGMTQLPETHECYHGEKVAFGTLVQLVLENAPTEKLEEVLGFCMEVGLPVTLGELGVEDTSRERIMAVAESACAPSDTMGNMPFTVTPSMVCDAILAADALGRYYHLDIE</sequence>
<dbReference type="Proteomes" id="UP000753256">
    <property type="component" value="Unassembled WGS sequence"/>
</dbReference>
<dbReference type="EC" id="1.1.1.6" evidence="6"/>
<reference evidence="13" key="1">
    <citation type="journal article" date="2021" name="PeerJ">
        <title>Extensive microbial diversity within the chicken gut microbiome revealed by metagenomics and culture.</title>
        <authorList>
            <person name="Gilroy R."/>
            <person name="Ravi A."/>
            <person name="Getino M."/>
            <person name="Pursley I."/>
            <person name="Horton D.L."/>
            <person name="Alikhan N.F."/>
            <person name="Baker D."/>
            <person name="Gharbi K."/>
            <person name="Hall N."/>
            <person name="Watson M."/>
            <person name="Adriaenssens E.M."/>
            <person name="Foster-Nyarko E."/>
            <person name="Jarju S."/>
            <person name="Secka A."/>
            <person name="Antonio M."/>
            <person name="Oren A."/>
            <person name="Chaudhuri R.R."/>
            <person name="La Ragione R."/>
            <person name="Hildebrand F."/>
            <person name="Pallen M.J."/>
        </authorList>
    </citation>
    <scope>NUCLEOTIDE SEQUENCE</scope>
    <source>
        <strain evidence="13">ChiHjej13B12-9602</strain>
    </source>
</reference>
<feature type="binding site" evidence="11">
    <location>
        <begin position="116"/>
        <end position="119"/>
    </location>
    <ligand>
        <name>NAD(+)</name>
        <dbReference type="ChEBI" id="CHEBI:57540"/>
    </ligand>
</feature>
<keyword evidence="4 11" id="KW-0520">NAD</keyword>
<evidence type="ECO:0000256" key="8">
    <source>
        <dbReference type="ARBA" id="ARBA00049006"/>
    </source>
</evidence>
<feature type="binding site" evidence="9">
    <location>
        <position position="254"/>
    </location>
    <ligand>
        <name>glycerol</name>
        <dbReference type="ChEBI" id="CHEBI:17754"/>
    </ligand>
</feature>
<feature type="binding site" evidence="11">
    <location>
        <begin position="94"/>
        <end position="98"/>
    </location>
    <ligand>
        <name>NAD(+)</name>
        <dbReference type="ChEBI" id="CHEBI:57540"/>
    </ligand>
</feature>
<evidence type="ECO:0000256" key="3">
    <source>
        <dbReference type="ARBA" id="ARBA00023002"/>
    </source>
</evidence>
<accession>A0A921LTV1</accession>
<dbReference type="InterPro" id="IPR016205">
    <property type="entry name" value="Glycerol_DH"/>
</dbReference>
<dbReference type="NCBIfam" id="NF006941">
    <property type="entry name" value="PRK09423.1"/>
    <property type="match status" value="1"/>
</dbReference>
<evidence type="ECO:0000313" key="13">
    <source>
        <dbReference type="EMBL" id="HJG37726.1"/>
    </source>
</evidence>
<evidence type="ECO:0000256" key="4">
    <source>
        <dbReference type="ARBA" id="ARBA00023027"/>
    </source>
</evidence>
<dbReference type="Gene3D" id="3.40.50.1970">
    <property type="match status" value="1"/>
</dbReference>
<comment type="pathway">
    <text evidence="5">Polyol metabolism; glycerol fermentation; glycerone phosphate from glycerol (oxidative route): step 1/2.</text>
</comment>
<dbReference type="Gene3D" id="1.20.1090.10">
    <property type="entry name" value="Dehydroquinate synthase-like - alpha domain"/>
    <property type="match status" value="1"/>
</dbReference>
<reference evidence="13" key="2">
    <citation type="submission" date="2021-09" db="EMBL/GenBank/DDBJ databases">
        <authorList>
            <person name="Gilroy R."/>
        </authorList>
    </citation>
    <scope>NUCLEOTIDE SEQUENCE</scope>
    <source>
        <strain evidence="13">ChiHjej13B12-9602</strain>
    </source>
</reference>
<comment type="catalytic activity">
    <reaction evidence="8">
        <text>glycerol + NAD(+) = dihydroxyacetone + NADH + H(+)</text>
        <dbReference type="Rhea" id="RHEA:13769"/>
        <dbReference type="ChEBI" id="CHEBI:15378"/>
        <dbReference type="ChEBI" id="CHEBI:16016"/>
        <dbReference type="ChEBI" id="CHEBI:17754"/>
        <dbReference type="ChEBI" id="CHEBI:57540"/>
        <dbReference type="ChEBI" id="CHEBI:57945"/>
        <dbReference type="EC" id="1.1.1.6"/>
    </reaction>
</comment>
<feature type="binding site" evidence="11">
    <location>
        <position position="131"/>
    </location>
    <ligand>
        <name>NAD(+)</name>
        <dbReference type="ChEBI" id="CHEBI:57540"/>
    </ligand>
</feature>
<keyword evidence="2 9" id="KW-0479">Metal-binding</keyword>
<comment type="cofactor">
    <cofactor evidence="9">
        <name>Zn(2+)</name>
        <dbReference type="ChEBI" id="CHEBI:29105"/>
    </cofactor>
    <text evidence="9">Binds 1 zinc ion per subunit.</text>
</comment>
<dbReference type="AlphaFoldDB" id="A0A921LTV1"/>